<reference evidence="1 2" key="1">
    <citation type="submission" date="2020-02" db="EMBL/GenBank/DDBJ databases">
        <title>A chromosome-scale genome assembly of the black bullhead catfish (Ameiurus melas).</title>
        <authorList>
            <person name="Wen M."/>
            <person name="Zham M."/>
            <person name="Cabau C."/>
            <person name="Klopp C."/>
            <person name="Donnadieu C."/>
            <person name="Roques C."/>
            <person name="Bouchez O."/>
            <person name="Lampietro C."/>
            <person name="Jouanno E."/>
            <person name="Herpin A."/>
            <person name="Louis A."/>
            <person name="Berthelot C."/>
            <person name="Parey E."/>
            <person name="Roest-Crollius H."/>
            <person name="Braasch I."/>
            <person name="Postlethwait J."/>
            <person name="Robinson-Rechavi M."/>
            <person name="Echchiki A."/>
            <person name="Begum T."/>
            <person name="Montfort J."/>
            <person name="Schartl M."/>
            <person name="Bobe J."/>
            <person name="Guiguen Y."/>
        </authorList>
    </citation>
    <scope>NUCLEOTIDE SEQUENCE [LARGE SCALE GENOMIC DNA]</scope>
    <source>
        <strain evidence="1">M_S1</strain>
        <tissue evidence="1">Blood</tissue>
    </source>
</reference>
<keyword evidence="2" id="KW-1185">Reference proteome</keyword>
<accession>A0A7J6BCR8</accession>
<name>A0A7J6BCR8_AMEME</name>
<comment type="caution">
    <text evidence="1">The sequence shown here is derived from an EMBL/GenBank/DDBJ whole genome shotgun (WGS) entry which is preliminary data.</text>
</comment>
<proteinExistence type="predicted"/>
<dbReference type="Proteomes" id="UP000593565">
    <property type="component" value="Unassembled WGS sequence"/>
</dbReference>
<dbReference type="AlphaFoldDB" id="A0A7J6BCR8"/>
<organism evidence="1 2">
    <name type="scientific">Ameiurus melas</name>
    <name type="common">Black bullhead</name>
    <name type="synonym">Silurus melas</name>
    <dbReference type="NCBI Taxonomy" id="219545"/>
    <lineage>
        <taxon>Eukaryota</taxon>
        <taxon>Metazoa</taxon>
        <taxon>Chordata</taxon>
        <taxon>Craniata</taxon>
        <taxon>Vertebrata</taxon>
        <taxon>Euteleostomi</taxon>
        <taxon>Actinopterygii</taxon>
        <taxon>Neopterygii</taxon>
        <taxon>Teleostei</taxon>
        <taxon>Ostariophysi</taxon>
        <taxon>Siluriformes</taxon>
        <taxon>Ictaluridae</taxon>
        <taxon>Ameiurus</taxon>
    </lineage>
</organism>
<dbReference type="EMBL" id="JAAGNN010000002">
    <property type="protein sequence ID" value="KAF4092893.1"/>
    <property type="molecule type" value="Genomic_DNA"/>
</dbReference>
<gene>
    <name evidence="1" type="ORF">AMELA_G00027400</name>
</gene>
<evidence type="ECO:0000313" key="2">
    <source>
        <dbReference type="Proteomes" id="UP000593565"/>
    </source>
</evidence>
<evidence type="ECO:0000313" key="1">
    <source>
        <dbReference type="EMBL" id="KAF4092893.1"/>
    </source>
</evidence>
<sequence length="68" mass="7554">MIMAAVPPSTRKEIPLHHHFAKRFLRFSPPATAPSVTPSIRRFGLVSILVSSAPPLVLRVLAELQSRR</sequence>
<protein>
    <submittedName>
        <fullName evidence="1">Uncharacterized protein</fullName>
    </submittedName>
</protein>